<name>A0A8S9MPG1_BRACR</name>
<proteinExistence type="predicted"/>
<dbReference type="AlphaFoldDB" id="A0A8S9MPG1"/>
<organism evidence="1 2">
    <name type="scientific">Brassica cretica</name>
    <name type="common">Mustard</name>
    <dbReference type="NCBI Taxonomy" id="69181"/>
    <lineage>
        <taxon>Eukaryota</taxon>
        <taxon>Viridiplantae</taxon>
        <taxon>Streptophyta</taxon>
        <taxon>Embryophyta</taxon>
        <taxon>Tracheophyta</taxon>
        <taxon>Spermatophyta</taxon>
        <taxon>Magnoliopsida</taxon>
        <taxon>eudicotyledons</taxon>
        <taxon>Gunneridae</taxon>
        <taxon>Pentapetalae</taxon>
        <taxon>rosids</taxon>
        <taxon>malvids</taxon>
        <taxon>Brassicales</taxon>
        <taxon>Brassicaceae</taxon>
        <taxon>Brassiceae</taxon>
        <taxon>Brassica</taxon>
    </lineage>
</organism>
<evidence type="ECO:0000313" key="2">
    <source>
        <dbReference type="Proteomes" id="UP000712281"/>
    </source>
</evidence>
<comment type="caution">
    <text evidence="1">The sequence shown here is derived from an EMBL/GenBank/DDBJ whole genome shotgun (WGS) entry which is preliminary data.</text>
</comment>
<gene>
    <name evidence="1" type="ORF">F2Q68_00039858</name>
</gene>
<protein>
    <submittedName>
        <fullName evidence="1">Uncharacterized protein</fullName>
    </submittedName>
</protein>
<sequence>MEDEDPDLEMKQQENFHKPKWLEEQLSRTRFKAEPICHPRELQSLDLFTHTPSSVPGTKEPIQSRIKCQLRGEARIWRREEEEARGYDEDPIVTWEELKQLREYKYLLKDFPKDFMEPEPPYPPQESSLPTFAAELEGETQIMCGHIPDQRKKGIA</sequence>
<evidence type="ECO:0000313" key="1">
    <source>
        <dbReference type="EMBL" id="KAF2618983.1"/>
    </source>
</evidence>
<reference evidence="1" key="1">
    <citation type="submission" date="2019-12" db="EMBL/GenBank/DDBJ databases">
        <title>Genome sequencing and annotation of Brassica cretica.</title>
        <authorList>
            <person name="Studholme D.J."/>
            <person name="Sarris P.F."/>
        </authorList>
    </citation>
    <scope>NUCLEOTIDE SEQUENCE</scope>
    <source>
        <strain evidence="1">PFS-001/15</strain>
        <tissue evidence="1">Leaf</tissue>
    </source>
</reference>
<accession>A0A8S9MPG1</accession>
<dbReference type="Proteomes" id="UP000712281">
    <property type="component" value="Unassembled WGS sequence"/>
</dbReference>
<dbReference type="EMBL" id="QGKW02000007">
    <property type="protein sequence ID" value="KAF2618983.1"/>
    <property type="molecule type" value="Genomic_DNA"/>
</dbReference>